<dbReference type="AlphaFoldDB" id="A0A1B1TG16"/>
<organism evidence="1">
    <name type="scientific">uncultured Poseidoniia archaeon</name>
    <dbReference type="NCBI Taxonomy" id="1697135"/>
    <lineage>
        <taxon>Archaea</taxon>
        <taxon>Methanobacteriati</taxon>
        <taxon>Thermoplasmatota</taxon>
        <taxon>Candidatus Poseidoniia</taxon>
        <taxon>environmental samples</taxon>
    </lineage>
</organism>
<protein>
    <submittedName>
        <fullName evidence="1">Uncharacterized protein</fullName>
    </submittedName>
</protein>
<sequence>MIQTPTEDSTQVNSLEVEAALIEVKSRMAEIEASGRDFLMVSSSSDEEDLEAFISKFSDFGFQVDEPAIRNVIRNRIMELDFQTQNEKDSINSMPNSWREREAVREFENARSSLRNQLSNTLALHEGDLVKARMAFEEIGRNMKLDLRIPSISGRLHALFDLHVDINEAEALQDPNIARRNRVLRILHHGAIHLSSGERRTIDRLERNIKSFEEVVETILESSEGKFHEAQQALIIKFLESRGYEVNTSDLRPRILASAGIIGAELGHLSPSEIPRVAPGVMVSDTQVDAIVTELKSLAQAFKPKTETLSEVIEDDEDIADAADRLKSAREKIDHIDDVLARLRG</sequence>
<dbReference type="EMBL" id="KP211931">
    <property type="protein sequence ID" value="ANV81235.1"/>
    <property type="molecule type" value="Genomic_DNA"/>
</dbReference>
<accession>A0A1B1TG16</accession>
<evidence type="ECO:0000313" key="1">
    <source>
        <dbReference type="EMBL" id="ANV81235.1"/>
    </source>
</evidence>
<name>A0A1B1TG16_9ARCH</name>
<proteinExistence type="predicted"/>
<reference evidence="1" key="1">
    <citation type="submission" date="2014-11" db="EMBL/GenBank/DDBJ databases">
        <authorList>
            <person name="Zhu J."/>
            <person name="Qi W."/>
            <person name="Song R."/>
        </authorList>
    </citation>
    <scope>NUCLEOTIDE SEQUENCE</scope>
</reference>
<reference evidence="1" key="2">
    <citation type="journal article" date="2015" name="ISME J.">
        <title>A new class of marine Euryarchaeota group II from the Mediterranean deep chlorophyll maximum.</title>
        <authorList>
            <person name="Martin-Cuadrado A.B."/>
            <person name="Garcia-Heredia I."/>
            <person name="Molto A.G."/>
            <person name="Lopez-Ubeda R."/>
            <person name="Kimes N."/>
            <person name="Lopez-Garcia P."/>
            <person name="Moreira D."/>
            <person name="Rodriguez-Valera F."/>
        </authorList>
    </citation>
    <scope>NUCLEOTIDE SEQUENCE</scope>
</reference>